<dbReference type="Proteomes" id="UP001064048">
    <property type="component" value="Chromosome Z"/>
</dbReference>
<accession>A0ACC0K1E8</accession>
<dbReference type="EMBL" id="CM046131">
    <property type="protein sequence ID" value="KAI8430218.1"/>
    <property type="molecule type" value="Genomic_DNA"/>
</dbReference>
<organism evidence="1 2">
    <name type="scientific">Choristoneura fumiferana</name>
    <name type="common">Spruce budworm moth</name>
    <name type="synonym">Archips fumiferana</name>
    <dbReference type="NCBI Taxonomy" id="7141"/>
    <lineage>
        <taxon>Eukaryota</taxon>
        <taxon>Metazoa</taxon>
        <taxon>Ecdysozoa</taxon>
        <taxon>Arthropoda</taxon>
        <taxon>Hexapoda</taxon>
        <taxon>Insecta</taxon>
        <taxon>Pterygota</taxon>
        <taxon>Neoptera</taxon>
        <taxon>Endopterygota</taxon>
        <taxon>Lepidoptera</taxon>
        <taxon>Glossata</taxon>
        <taxon>Ditrysia</taxon>
        <taxon>Tortricoidea</taxon>
        <taxon>Tortricidae</taxon>
        <taxon>Tortricinae</taxon>
        <taxon>Choristoneura</taxon>
    </lineage>
</organism>
<sequence>MNLRRHKMNAFVLKSLTSNNLYVHGLCRKHFNLDTCFMSYPSIIVSDMLGASAMLAGPWNMTLRDYSQTTRVRRSGAGAGLEVRVQIDHIGDMDLHIGNLLQGRITIGMS</sequence>
<evidence type="ECO:0000313" key="1">
    <source>
        <dbReference type="EMBL" id="KAI8430218.1"/>
    </source>
</evidence>
<proteinExistence type="predicted"/>
<gene>
    <name evidence="1" type="ORF">MSG28_000564</name>
</gene>
<name>A0ACC0K1E8_CHOFU</name>
<protein>
    <submittedName>
        <fullName evidence="1">Uncharacterized protein</fullName>
    </submittedName>
</protein>
<reference evidence="1 2" key="1">
    <citation type="journal article" date="2022" name="Genome Biol. Evol.">
        <title>The Spruce Budworm Genome: Reconstructing the Evolutionary History of Antifreeze Proteins.</title>
        <authorList>
            <person name="Beliveau C."/>
            <person name="Gagne P."/>
            <person name="Picq S."/>
            <person name="Vernygora O."/>
            <person name="Keeling C.I."/>
            <person name="Pinkney K."/>
            <person name="Doucet D."/>
            <person name="Wen F."/>
            <person name="Johnston J.S."/>
            <person name="Maaroufi H."/>
            <person name="Boyle B."/>
            <person name="Laroche J."/>
            <person name="Dewar K."/>
            <person name="Juretic N."/>
            <person name="Blackburn G."/>
            <person name="Nisole A."/>
            <person name="Brunet B."/>
            <person name="Brandao M."/>
            <person name="Lumley L."/>
            <person name="Duan J."/>
            <person name="Quan G."/>
            <person name="Lucarotti C.J."/>
            <person name="Roe A.D."/>
            <person name="Sperling F.A.H."/>
            <person name="Levesque R.C."/>
            <person name="Cusson M."/>
        </authorList>
    </citation>
    <scope>NUCLEOTIDE SEQUENCE [LARGE SCALE GENOMIC DNA]</scope>
    <source>
        <strain evidence="1">Glfc:IPQL:Cfum</strain>
    </source>
</reference>
<evidence type="ECO:0000313" key="2">
    <source>
        <dbReference type="Proteomes" id="UP001064048"/>
    </source>
</evidence>
<comment type="caution">
    <text evidence="1">The sequence shown here is derived from an EMBL/GenBank/DDBJ whole genome shotgun (WGS) entry which is preliminary data.</text>
</comment>
<keyword evidence="2" id="KW-1185">Reference proteome</keyword>